<gene>
    <name evidence="1" type="ORF">MENT_LOCUS10692</name>
</gene>
<evidence type="ECO:0000313" key="1">
    <source>
        <dbReference type="EMBL" id="CAD2152279.1"/>
    </source>
</evidence>
<dbReference type="Proteomes" id="UP000580250">
    <property type="component" value="Unassembled WGS sequence"/>
</dbReference>
<organism evidence="1 2">
    <name type="scientific">Meloidogyne enterolobii</name>
    <name type="common">Root-knot nematode worm</name>
    <name type="synonym">Meloidogyne mayaguensis</name>
    <dbReference type="NCBI Taxonomy" id="390850"/>
    <lineage>
        <taxon>Eukaryota</taxon>
        <taxon>Metazoa</taxon>
        <taxon>Ecdysozoa</taxon>
        <taxon>Nematoda</taxon>
        <taxon>Chromadorea</taxon>
        <taxon>Rhabditida</taxon>
        <taxon>Tylenchina</taxon>
        <taxon>Tylenchomorpha</taxon>
        <taxon>Tylenchoidea</taxon>
        <taxon>Meloidogynidae</taxon>
        <taxon>Meloidogyninae</taxon>
        <taxon>Meloidogyne</taxon>
    </lineage>
</organism>
<reference evidence="1 2" key="1">
    <citation type="submission" date="2020-08" db="EMBL/GenBank/DDBJ databases">
        <authorList>
            <person name="Koutsovoulos G."/>
            <person name="Danchin GJ E."/>
        </authorList>
    </citation>
    <scope>NUCLEOTIDE SEQUENCE [LARGE SCALE GENOMIC DNA]</scope>
</reference>
<dbReference type="AlphaFoldDB" id="A0A6V7UB94"/>
<accession>A0A6V7UB94</accession>
<sequence>MGDGVLYRTANIPFAFSYHHYTAPPGPRVELNNETQLNDITNPRKWGQTERYRLHFKKGQPFILELVAAPHNTIIVIIREWQNMHGKSQNMRIYMHR</sequence>
<name>A0A6V7UB94_MELEN</name>
<proteinExistence type="predicted"/>
<protein>
    <submittedName>
        <fullName evidence="1">Uncharacterized protein</fullName>
    </submittedName>
</protein>
<evidence type="ECO:0000313" key="2">
    <source>
        <dbReference type="Proteomes" id="UP000580250"/>
    </source>
</evidence>
<dbReference type="EMBL" id="CAJEWN010000050">
    <property type="protein sequence ID" value="CAD2152279.1"/>
    <property type="molecule type" value="Genomic_DNA"/>
</dbReference>
<comment type="caution">
    <text evidence="1">The sequence shown here is derived from an EMBL/GenBank/DDBJ whole genome shotgun (WGS) entry which is preliminary data.</text>
</comment>